<evidence type="ECO:0000256" key="1">
    <source>
        <dbReference type="ARBA" id="ARBA00004123"/>
    </source>
</evidence>
<evidence type="ECO:0000256" key="2">
    <source>
        <dbReference type="ARBA" id="ARBA00023242"/>
    </source>
</evidence>
<feature type="region of interest" description="Disordered" evidence="4">
    <location>
        <begin position="195"/>
        <end position="260"/>
    </location>
</feature>
<sequence length="260" mass="29774">MDDEAVLKTRLAIDDRPVKNLEKKVVAWLASLKTESIESAQHSYESLLIQISNYRTSLERHAHIQRANEGDIEHYANIVDGTGSTIVGARERITGLKEELKIAQKGRDNKLEYDKVAREIMKLQTRDAYHASIEQLQRDIDMLKREKGNKEMAFESRKRKFSELVESVKTLKASIDEERAQTHETQRMLQDMDQDYASSEEEESVSDDENSSPDHKATTNGFHRFQERNDEDEDEDEDENADEEGMVADGEDEAVVVNGV</sequence>
<evidence type="ECO:0000313" key="5">
    <source>
        <dbReference type="EMBL" id="KAF7728534.1"/>
    </source>
</evidence>
<dbReference type="InterPro" id="IPR008501">
    <property type="entry name" value="THOC7/Mft1"/>
</dbReference>
<dbReference type="Proteomes" id="UP000605846">
    <property type="component" value="Unassembled WGS sequence"/>
</dbReference>
<evidence type="ECO:0000313" key="6">
    <source>
        <dbReference type="Proteomes" id="UP000605846"/>
    </source>
</evidence>
<name>A0A8H7ERX4_9FUNG</name>
<feature type="coiled-coil region" evidence="3">
    <location>
        <begin position="126"/>
        <end position="153"/>
    </location>
</feature>
<organism evidence="5 6">
    <name type="scientific">Apophysomyces ossiformis</name>
    <dbReference type="NCBI Taxonomy" id="679940"/>
    <lineage>
        <taxon>Eukaryota</taxon>
        <taxon>Fungi</taxon>
        <taxon>Fungi incertae sedis</taxon>
        <taxon>Mucoromycota</taxon>
        <taxon>Mucoromycotina</taxon>
        <taxon>Mucoromycetes</taxon>
        <taxon>Mucorales</taxon>
        <taxon>Mucorineae</taxon>
        <taxon>Mucoraceae</taxon>
        <taxon>Apophysomyces</taxon>
    </lineage>
</organism>
<gene>
    <name evidence="5" type="primary">THOC7</name>
    <name evidence="5" type="ORF">EC973_005938</name>
</gene>
<dbReference type="Pfam" id="PF05615">
    <property type="entry name" value="THOC7"/>
    <property type="match status" value="1"/>
</dbReference>
<keyword evidence="2" id="KW-0539">Nucleus</keyword>
<reference evidence="5" key="1">
    <citation type="submission" date="2020-01" db="EMBL/GenBank/DDBJ databases">
        <title>Genome Sequencing of Three Apophysomyces-Like Fungal Strains Confirms a Novel Fungal Genus in the Mucoromycota with divergent Burkholderia-like Endosymbiotic Bacteria.</title>
        <authorList>
            <person name="Stajich J.E."/>
            <person name="Macias A.M."/>
            <person name="Carter-House D."/>
            <person name="Lovett B."/>
            <person name="Kasson L.R."/>
            <person name="Berry K."/>
            <person name="Grigoriev I."/>
            <person name="Chang Y."/>
            <person name="Spatafora J."/>
            <person name="Kasson M.T."/>
        </authorList>
    </citation>
    <scope>NUCLEOTIDE SEQUENCE</scope>
    <source>
        <strain evidence="5">NRRL A-21654</strain>
    </source>
</reference>
<feature type="compositionally biased region" description="Acidic residues" evidence="4">
    <location>
        <begin position="195"/>
        <end position="211"/>
    </location>
</feature>
<dbReference type="GO" id="GO:0000445">
    <property type="term" value="C:THO complex part of transcription export complex"/>
    <property type="evidence" value="ECO:0007669"/>
    <property type="project" value="InterPro"/>
</dbReference>
<comment type="caution">
    <text evidence="5">The sequence shown here is derived from an EMBL/GenBank/DDBJ whole genome shotgun (WGS) entry which is preliminary data.</text>
</comment>
<dbReference type="AlphaFoldDB" id="A0A8H7ERX4"/>
<evidence type="ECO:0000256" key="4">
    <source>
        <dbReference type="SAM" id="MobiDB-lite"/>
    </source>
</evidence>
<dbReference type="GO" id="GO:0006397">
    <property type="term" value="P:mRNA processing"/>
    <property type="evidence" value="ECO:0007669"/>
    <property type="project" value="InterPro"/>
</dbReference>
<protein>
    <submittedName>
        <fullName evidence="5">THO complex subunit 7</fullName>
    </submittedName>
</protein>
<evidence type="ECO:0000256" key="3">
    <source>
        <dbReference type="SAM" id="Coils"/>
    </source>
</evidence>
<dbReference type="OrthoDB" id="205166at2759"/>
<keyword evidence="6" id="KW-1185">Reference proteome</keyword>
<keyword evidence="3" id="KW-0175">Coiled coil</keyword>
<dbReference type="EMBL" id="JABAYA010000035">
    <property type="protein sequence ID" value="KAF7728534.1"/>
    <property type="molecule type" value="Genomic_DNA"/>
</dbReference>
<proteinExistence type="predicted"/>
<comment type="subcellular location">
    <subcellularLocation>
        <location evidence="1">Nucleus</location>
    </subcellularLocation>
</comment>
<accession>A0A8H7ERX4</accession>
<feature type="compositionally biased region" description="Acidic residues" evidence="4">
    <location>
        <begin position="229"/>
        <end position="254"/>
    </location>
</feature>